<dbReference type="SUPFAM" id="SSF103473">
    <property type="entry name" value="MFS general substrate transporter"/>
    <property type="match status" value="1"/>
</dbReference>
<feature type="transmembrane region" description="Helical" evidence="10">
    <location>
        <begin position="157"/>
        <end position="176"/>
    </location>
</feature>
<feature type="transmembrane region" description="Helical" evidence="10">
    <location>
        <begin position="239"/>
        <end position="265"/>
    </location>
</feature>
<evidence type="ECO:0000256" key="9">
    <source>
        <dbReference type="RuleBase" id="RU003346"/>
    </source>
</evidence>
<feature type="transmembrane region" description="Helical" evidence="10">
    <location>
        <begin position="385"/>
        <end position="404"/>
    </location>
</feature>
<dbReference type="Proteomes" id="UP000554482">
    <property type="component" value="Unassembled WGS sequence"/>
</dbReference>
<proteinExistence type="inferred from homology"/>
<gene>
    <name evidence="12" type="ORF">FRX31_015760</name>
</gene>
<keyword evidence="5 10" id="KW-0812">Transmembrane</keyword>
<dbReference type="Pfam" id="PF00083">
    <property type="entry name" value="Sugar_tr"/>
    <property type="match status" value="1"/>
</dbReference>
<evidence type="ECO:0000256" key="5">
    <source>
        <dbReference type="ARBA" id="ARBA00022692"/>
    </source>
</evidence>
<dbReference type="OrthoDB" id="5296287at2759"/>
<evidence type="ECO:0000256" key="2">
    <source>
        <dbReference type="ARBA" id="ARBA00010992"/>
    </source>
</evidence>
<feature type="domain" description="Major facilitator superfamily (MFS) profile" evidence="11">
    <location>
        <begin position="1"/>
        <end position="435"/>
    </location>
</feature>
<protein>
    <submittedName>
        <fullName evidence="12">Sugar transport protein</fullName>
    </submittedName>
</protein>
<dbReference type="NCBIfam" id="TIGR00879">
    <property type="entry name" value="SP"/>
    <property type="match status" value="1"/>
</dbReference>
<evidence type="ECO:0000256" key="8">
    <source>
        <dbReference type="ARBA" id="ARBA00023136"/>
    </source>
</evidence>
<feature type="transmembrane region" description="Helical" evidence="10">
    <location>
        <begin position="277"/>
        <end position="298"/>
    </location>
</feature>
<organism evidence="12 13">
    <name type="scientific">Thalictrum thalictroides</name>
    <name type="common">Rue-anemone</name>
    <name type="synonym">Anemone thalictroides</name>
    <dbReference type="NCBI Taxonomy" id="46969"/>
    <lineage>
        <taxon>Eukaryota</taxon>
        <taxon>Viridiplantae</taxon>
        <taxon>Streptophyta</taxon>
        <taxon>Embryophyta</taxon>
        <taxon>Tracheophyta</taxon>
        <taxon>Spermatophyta</taxon>
        <taxon>Magnoliopsida</taxon>
        <taxon>Ranunculales</taxon>
        <taxon>Ranunculaceae</taxon>
        <taxon>Thalictroideae</taxon>
        <taxon>Thalictrum</taxon>
    </lineage>
</organism>
<dbReference type="InterPro" id="IPR036259">
    <property type="entry name" value="MFS_trans_sf"/>
</dbReference>
<keyword evidence="3 9" id="KW-0813">Transport</keyword>
<comment type="subcellular location">
    <subcellularLocation>
        <location evidence="1">Membrane</location>
        <topology evidence="1">Multi-pass membrane protein</topology>
    </subcellularLocation>
</comment>
<keyword evidence="4 12" id="KW-0762">Sugar transport</keyword>
<sequence>MSMKLFSKEFSPSVYNKQSGDQSSNRYCKFDSQIVMFFTSSVYLAASLSSLFASKITRKYGHQPTIALGGALYVFGSITSAGAAAQNIFKLIVGRILLGFGVGFTNQSVSLYLSEMAPCKIPGHMLFQLFVTLGIFLANCINSFSTDLKNYGQCWRCSLGLAAVPGLIVLLGGIFLPETPKSLIERNHPVKAKQLLKKMRGVDNVDEEYNDLVAANKASKKVKDSWRRLLYDTKYQPQLTFAIAVPLFQQFTGTYGVMLYAPVLLNSLGFGSSFSLMSARVIGCINAVATVVSTFVASDRSSRRKLFMEGGIQMIISQCAIGGLIWYKFGWSTCVGTLSRSFYPFILLASISCNVVGFAYSWSLFGPLLPSEICSPEVQSAAHSLYVSLDMFWAFVISQVFLVLFCRLKYLLFFGFAFLTLVTTIFIYSYLPETKGVPKISKPEEKKL</sequence>
<feature type="transmembrane region" description="Helical" evidence="10">
    <location>
        <begin position="34"/>
        <end position="53"/>
    </location>
</feature>
<reference evidence="12 13" key="1">
    <citation type="submission" date="2020-06" db="EMBL/GenBank/DDBJ databases">
        <title>Transcriptomic and genomic resources for Thalictrum thalictroides and T. hernandezii: Facilitating candidate gene discovery in an emerging model plant lineage.</title>
        <authorList>
            <person name="Arias T."/>
            <person name="Riano-Pachon D.M."/>
            <person name="Di Stilio V.S."/>
        </authorList>
    </citation>
    <scope>NUCLEOTIDE SEQUENCE [LARGE SCALE GENOMIC DNA]</scope>
    <source>
        <strain evidence="13">cv. WT478/WT964</strain>
        <tissue evidence="12">Leaves</tissue>
    </source>
</reference>
<evidence type="ECO:0000256" key="3">
    <source>
        <dbReference type="ARBA" id="ARBA00022448"/>
    </source>
</evidence>
<dbReference type="InterPro" id="IPR005828">
    <property type="entry name" value="MFS_sugar_transport-like"/>
</dbReference>
<keyword evidence="13" id="KW-1185">Reference proteome</keyword>
<dbReference type="GO" id="GO:0016020">
    <property type="term" value="C:membrane"/>
    <property type="evidence" value="ECO:0007669"/>
    <property type="project" value="UniProtKB-SubCell"/>
</dbReference>
<name>A0A7J6WCP4_THATH</name>
<dbReference type="InterPro" id="IPR045262">
    <property type="entry name" value="STP/PLT_plant"/>
</dbReference>
<evidence type="ECO:0000256" key="6">
    <source>
        <dbReference type="ARBA" id="ARBA00022847"/>
    </source>
</evidence>
<dbReference type="PANTHER" id="PTHR23500">
    <property type="entry name" value="SOLUTE CARRIER FAMILY 2, FACILITATED GLUCOSE TRANSPORTER"/>
    <property type="match status" value="1"/>
</dbReference>
<feature type="transmembrane region" description="Helical" evidence="10">
    <location>
        <begin position="342"/>
        <end position="365"/>
    </location>
</feature>
<dbReference type="InterPro" id="IPR044778">
    <property type="entry name" value="MFS_STP/MST-like_plant"/>
</dbReference>
<dbReference type="GO" id="GO:0015293">
    <property type="term" value="F:symporter activity"/>
    <property type="evidence" value="ECO:0007669"/>
    <property type="project" value="UniProtKB-KW"/>
</dbReference>
<evidence type="ECO:0000256" key="4">
    <source>
        <dbReference type="ARBA" id="ARBA00022597"/>
    </source>
</evidence>
<dbReference type="InterPro" id="IPR020846">
    <property type="entry name" value="MFS_dom"/>
</dbReference>
<dbReference type="CDD" id="cd17361">
    <property type="entry name" value="MFS_STP"/>
    <property type="match status" value="1"/>
</dbReference>
<evidence type="ECO:0000256" key="10">
    <source>
        <dbReference type="SAM" id="Phobius"/>
    </source>
</evidence>
<evidence type="ECO:0000313" key="12">
    <source>
        <dbReference type="EMBL" id="KAF5194657.1"/>
    </source>
</evidence>
<feature type="transmembrane region" description="Helical" evidence="10">
    <location>
        <begin position="411"/>
        <end position="431"/>
    </location>
</feature>
<feature type="transmembrane region" description="Helical" evidence="10">
    <location>
        <begin position="65"/>
        <end position="85"/>
    </location>
</feature>
<dbReference type="PROSITE" id="PS50850">
    <property type="entry name" value="MFS"/>
    <property type="match status" value="1"/>
</dbReference>
<dbReference type="AlphaFoldDB" id="A0A7J6WCP4"/>
<keyword evidence="7 10" id="KW-1133">Transmembrane helix</keyword>
<dbReference type="InterPro" id="IPR003663">
    <property type="entry name" value="Sugar/inositol_transpt"/>
</dbReference>
<keyword evidence="6" id="KW-0769">Symport</keyword>
<accession>A0A7J6WCP4</accession>
<feature type="transmembrane region" description="Helical" evidence="10">
    <location>
        <begin position="92"/>
        <end position="113"/>
    </location>
</feature>
<comment type="similarity">
    <text evidence="2 9">Belongs to the major facilitator superfamily. Sugar transporter (TC 2.A.1.1) family.</text>
</comment>
<dbReference type="PANTHER" id="PTHR23500:SF574">
    <property type="entry name" value="SUGAR TRANSPORT PROTEIN 1"/>
    <property type="match status" value="1"/>
</dbReference>
<comment type="caution">
    <text evidence="12">The sequence shown here is derived from an EMBL/GenBank/DDBJ whole genome shotgun (WGS) entry which is preliminary data.</text>
</comment>
<feature type="transmembrane region" description="Helical" evidence="10">
    <location>
        <begin position="125"/>
        <end position="145"/>
    </location>
</feature>
<keyword evidence="8 10" id="KW-0472">Membrane</keyword>
<dbReference type="EMBL" id="JABWDY010018433">
    <property type="protein sequence ID" value="KAF5194657.1"/>
    <property type="molecule type" value="Genomic_DNA"/>
</dbReference>
<evidence type="ECO:0000259" key="11">
    <source>
        <dbReference type="PROSITE" id="PS50850"/>
    </source>
</evidence>
<dbReference type="Gene3D" id="1.20.1250.20">
    <property type="entry name" value="MFS general substrate transporter like domains"/>
    <property type="match status" value="1"/>
</dbReference>
<dbReference type="GO" id="GO:0015145">
    <property type="term" value="F:monosaccharide transmembrane transporter activity"/>
    <property type="evidence" value="ECO:0007669"/>
    <property type="project" value="InterPro"/>
</dbReference>
<evidence type="ECO:0000256" key="1">
    <source>
        <dbReference type="ARBA" id="ARBA00004141"/>
    </source>
</evidence>
<evidence type="ECO:0000256" key="7">
    <source>
        <dbReference type="ARBA" id="ARBA00022989"/>
    </source>
</evidence>
<evidence type="ECO:0000313" key="13">
    <source>
        <dbReference type="Proteomes" id="UP000554482"/>
    </source>
</evidence>